<reference evidence="9 10" key="1">
    <citation type="submission" date="2020-04" db="EMBL/GenBank/DDBJ databases">
        <title>MicrobeNet Type strains.</title>
        <authorList>
            <person name="Nicholson A.C."/>
        </authorList>
    </citation>
    <scope>NUCLEOTIDE SEQUENCE [LARGE SCALE GENOMIC DNA]</scope>
    <source>
        <strain evidence="9 10">JCM 12354</strain>
    </source>
</reference>
<feature type="binding site" evidence="7">
    <location>
        <position position="287"/>
    </location>
    <ligand>
        <name>glyoxylate</name>
        <dbReference type="ChEBI" id="CHEBI:36655"/>
    </ligand>
</feature>
<comment type="caution">
    <text evidence="9">The sequence shown here is derived from an EMBL/GenBank/DDBJ whole genome shotgun (WGS) entry which is preliminary data.</text>
</comment>
<dbReference type="PROSITE" id="PS51349">
    <property type="entry name" value="FMN_HYDROXY_ACID_DH_2"/>
    <property type="match status" value="1"/>
</dbReference>
<accession>A0A846XRD9</accession>
<evidence type="ECO:0000256" key="6">
    <source>
        <dbReference type="PIRSR" id="PIRSR000138-1"/>
    </source>
</evidence>
<feature type="domain" description="FMN hydroxy acid dehydrogenase" evidence="8">
    <location>
        <begin position="11"/>
        <end position="392"/>
    </location>
</feature>
<feature type="binding site" evidence="7">
    <location>
        <position position="142"/>
    </location>
    <ligand>
        <name>glyoxylate</name>
        <dbReference type="ChEBI" id="CHEBI:36655"/>
    </ligand>
</feature>
<dbReference type="PIRSF" id="PIRSF000138">
    <property type="entry name" value="Al-hdrx_acd_dh"/>
    <property type="match status" value="1"/>
</dbReference>
<keyword evidence="2 7" id="KW-0285">Flavoprotein</keyword>
<dbReference type="InterPro" id="IPR012133">
    <property type="entry name" value="Alpha-hydoxy_acid_DH_FMN"/>
</dbReference>
<feature type="binding site" evidence="7">
    <location>
        <position position="37"/>
    </location>
    <ligand>
        <name>glyoxylate</name>
        <dbReference type="ChEBI" id="CHEBI:36655"/>
    </ligand>
</feature>
<feature type="binding site" evidence="7">
    <location>
        <position position="140"/>
    </location>
    <ligand>
        <name>FMN</name>
        <dbReference type="ChEBI" id="CHEBI:58210"/>
    </ligand>
</feature>
<keyword evidence="3 7" id="KW-0288">FMN</keyword>
<evidence type="ECO:0000256" key="7">
    <source>
        <dbReference type="PIRSR" id="PIRSR000138-2"/>
    </source>
</evidence>
<dbReference type="CDD" id="cd02809">
    <property type="entry name" value="alpha_hydroxyacid_oxid_FMN"/>
    <property type="match status" value="1"/>
</dbReference>
<evidence type="ECO:0000313" key="10">
    <source>
        <dbReference type="Proteomes" id="UP000565711"/>
    </source>
</evidence>
<feature type="binding site" evidence="7">
    <location>
        <begin position="318"/>
        <end position="322"/>
    </location>
    <ligand>
        <name>FMN</name>
        <dbReference type="ChEBI" id="CHEBI:58210"/>
    </ligand>
</feature>
<feature type="binding site" evidence="7">
    <location>
        <position position="167"/>
    </location>
    <ligand>
        <name>glyoxylate</name>
        <dbReference type="ChEBI" id="CHEBI:36655"/>
    </ligand>
</feature>
<organism evidence="9 10">
    <name type="scientific">Nocardia vermiculata</name>
    <dbReference type="NCBI Taxonomy" id="257274"/>
    <lineage>
        <taxon>Bacteria</taxon>
        <taxon>Bacillati</taxon>
        <taxon>Actinomycetota</taxon>
        <taxon>Actinomycetes</taxon>
        <taxon>Mycobacteriales</taxon>
        <taxon>Nocardiaceae</taxon>
        <taxon>Nocardia</taxon>
    </lineage>
</organism>
<evidence type="ECO:0000256" key="4">
    <source>
        <dbReference type="ARBA" id="ARBA00023002"/>
    </source>
</evidence>
<feature type="binding site" evidence="7">
    <location>
        <begin position="341"/>
        <end position="342"/>
    </location>
    <ligand>
        <name>FMN</name>
        <dbReference type="ChEBI" id="CHEBI:58210"/>
    </ligand>
</feature>
<dbReference type="GO" id="GO:0010181">
    <property type="term" value="F:FMN binding"/>
    <property type="evidence" value="ECO:0007669"/>
    <property type="project" value="InterPro"/>
</dbReference>
<feature type="binding site" evidence="7">
    <location>
        <position position="119"/>
    </location>
    <ligand>
        <name>FMN</name>
        <dbReference type="ChEBI" id="CHEBI:58210"/>
    </ligand>
</feature>
<comment type="similarity">
    <text evidence="5">Belongs to the FMN-dependent alpha-hydroxy acid dehydrogenase family.</text>
</comment>
<evidence type="ECO:0000256" key="3">
    <source>
        <dbReference type="ARBA" id="ARBA00022643"/>
    </source>
</evidence>
<dbReference type="PANTHER" id="PTHR10578">
    <property type="entry name" value="S -2-HYDROXY-ACID OXIDASE-RELATED"/>
    <property type="match status" value="1"/>
</dbReference>
<feature type="binding site" evidence="7">
    <location>
        <position position="285"/>
    </location>
    <ligand>
        <name>FMN</name>
        <dbReference type="ChEBI" id="CHEBI:58210"/>
    </ligand>
</feature>
<dbReference type="FunFam" id="3.20.20.70:FF:000029">
    <property type="entry name" value="L-lactate dehydrogenase"/>
    <property type="match status" value="1"/>
</dbReference>
<keyword evidence="10" id="KW-1185">Reference proteome</keyword>
<sequence>MRALGFDWRITASERLLSIEDYRRAARGRLPRMVWAYIDGGADDLRTVEGNRSAFDRWWFAPAVLAGHDTHDLSVQAAGRPVSMPVLLAPTGFSGLTRWSTDLDAVRAAERAGTCCVVSTASSWSLEEIAEVATAEHAFQLYPGSGGVAATVMRRAWAAGFRTMFVTVDVPVVGNREAEQRTGMGVPPVLTPRRLLGIARHPRWAYDVLRHRRIGGRTLSAGAGVTAALESIEIQERHLMQSRLCWDDLAWMRDNWPGRIYVKGVVRADDAVRAVELGMDGVVVSNHGGRQLDRCIPAVAALPEVAAAVAGRAQVLLDGGIRRGTDVLVASALGADAVMIGRPYLYGAAVSGERGIDHVLTILRTEIERALTLLGVRDVGEVNATHLRRTQA</sequence>
<protein>
    <submittedName>
        <fullName evidence="9">Alpha-hydroxy-acid oxidizing protein</fullName>
    </submittedName>
</protein>
<feature type="binding site" evidence="7">
    <location>
        <position position="263"/>
    </location>
    <ligand>
        <name>glyoxylate</name>
        <dbReference type="ChEBI" id="CHEBI:36655"/>
    </ligand>
</feature>
<evidence type="ECO:0000313" key="9">
    <source>
        <dbReference type="EMBL" id="NKY49653.1"/>
    </source>
</evidence>
<keyword evidence="4" id="KW-0560">Oxidoreductase</keyword>
<dbReference type="AlphaFoldDB" id="A0A846XRD9"/>
<dbReference type="PROSITE" id="PS00557">
    <property type="entry name" value="FMN_HYDROXY_ACID_DH_1"/>
    <property type="match status" value="1"/>
</dbReference>
<dbReference type="RefSeq" id="WP_067867743.1">
    <property type="nucleotide sequence ID" value="NZ_JAAXOP010000002.1"/>
</dbReference>
<dbReference type="Proteomes" id="UP000565711">
    <property type="component" value="Unassembled WGS sequence"/>
</dbReference>
<feature type="binding site" evidence="7">
    <location>
        <position position="290"/>
    </location>
    <ligand>
        <name>glyoxylate</name>
        <dbReference type="ChEBI" id="CHEBI:36655"/>
    </ligand>
</feature>
<evidence type="ECO:0000256" key="5">
    <source>
        <dbReference type="ARBA" id="ARBA00024042"/>
    </source>
</evidence>
<dbReference type="InterPro" id="IPR013785">
    <property type="entry name" value="Aldolase_TIM"/>
</dbReference>
<dbReference type="SUPFAM" id="SSF51395">
    <property type="entry name" value="FMN-linked oxidoreductases"/>
    <property type="match status" value="1"/>
</dbReference>
<comment type="cofactor">
    <cofactor evidence="1">
        <name>FMN</name>
        <dbReference type="ChEBI" id="CHEBI:58210"/>
    </cofactor>
</comment>
<dbReference type="InterPro" id="IPR000262">
    <property type="entry name" value="FMN-dep_DH"/>
</dbReference>
<feature type="active site" description="Proton acceptor" evidence="6">
    <location>
        <position position="287"/>
    </location>
</feature>
<dbReference type="InterPro" id="IPR008259">
    <property type="entry name" value="FMN_hydac_DH_AS"/>
</dbReference>
<dbReference type="InterPro" id="IPR037396">
    <property type="entry name" value="FMN_HAD"/>
</dbReference>
<proteinExistence type="inferred from homology"/>
<dbReference type="GO" id="GO:0016614">
    <property type="term" value="F:oxidoreductase activity, acting on CH-OH group of donors"/>
    <property type="evidence" value="ECO:0007669"/>
    <property type="project" value="UniProtKB-ARBA"/>
</dbReference>
<feature type="binding site" evidence="7">
    <location>
        <position position="176"/>
    </location>
    <ligand>
        <name>glyoxylate</name>
        <dbReference type="ChEBI" id="CHEBI:36655"/>
    </ligand>
</feature>
<dbReference type="PANTHER" id="PTHR10578:SF107">
    <property type="entry name" value="2-HYDROXYACID OXIDASE 1"/>
    <property type="match status" value="1"/>
</dbReference>
<evidence type="ECO:0000256" key="2">
    <source>
        <dbReference type="ARBA" id="ARBA00022630"/>
    </source>
</evidence>
<dbReference type="Gene3D" id="3.20.20.70">
    <property type="entry name" value="Aldolase class I"/>
    <property type="match status" value="1"/>
</dbReference>
<gene>
    <name evidence="9" type="ORF">HGA08_05420</name>
</gene>
<feature type="binding site" evidence="7">
    <location>
        <begin position="90"/>
        <end position="92"/>
    </location>
    <ligand>
        <name>FMN</name>
        <dbReference type="ChEBI" id="CHEBI:58210"/>
    </ligand>
</feature>
<dbReference type="EMBL" id="JAAXOP010000002">
    <property type="protein sequence ID" value="NKY49653.1"/>
    <property type="molecule type" value="Genomic_DNA"/>
</dbReference>
<name>A0A846XRD9_9NOCA</name>
<evidence type="ECO:0000259" key="8">
    <source>
        <dbReference type="PROSITE" id="PS51349"/>
    </source>
</evidence>
<dbReference type="Pfam" id="PF01070">
    <property type="entry name" value="FMN_dh"/>
    <property type="match status" value="1"/>
</dbReference>
<evidence type="ECO:0000256" key="1">
    <source>
        <dbReference type="ARBA" id="ARBA00001917"/>
    </source>
</evidence>